<evidence type="ECO:0000259" key="1">
    <source>
        <dbReference type="SMART" id="SM00481"/>
    </source>
</evidence>
<proteinExistence type="predicted"/>
<dbReference type="InterPro" id="IPR004013">
    <property type="entry name" value="PHP_dom"/>
</dbReference>
<dbReference type="Gene3D" id="3.20.20.140">
    <property type="entry name" value="Metal-dependent hydrolases"/>
    <property type="match status" value="1"/>
</dbReference>
<dbReference type="InterPro" id="IPR052018">
    <property type="entry name" value="PHP_domain"/>
</dbReference>
<dbReference type="SUPFAM" id="SSF89550">
    <property type="entry name" value="PHP domain-like"/>
    <property type="match status" value="1"/>
</dbReference>
<dbReference type="InterPro" id="IPR003141">
    <property type="entry name" value="Pol/His_phosphatase_N"/>
</dbReference>
<dbReference type="Proteomes" id="UP000262004">
    <property type="component" value="Chromosome"/>
</dbReference>
<dbReference type="GO" id="GO:0035312">
    <property type="term" value="F:5'-3' DNA exonuclease activity"/>
    <property type="evidence" value="ECO:0007669"/>
    <property type="project" value="TreeGrafter"/>
</dbReference>
<dbReference type="OrthoDB" id="9804333at2"/>
<dbReference type="Gene3D" id="1.10.150.650">
    <property type="match status" value="1"/>
</dbReference>
<feature type="domain" description="Polymerase/histidinol phosphatase N-terminal" evidence="1">
    <location>
        <begin position="7"/>
        <end position="72"/>
    </location>
</feature>
<name>A0A2Z6DY18_HYDTE</name>
<dbReference type="PANTHER" id="PTHR42924:SF3">
    <property type="entry name" value="POLYMERASE_HISTIDINOL PHOSPHATASE N-TERMINAL DOMAIN-CONTAINING PROTEIN"/>
    <property type="match status" value="1"/>
</dbReference>
<keyword evidence="3" id="KW-1185">Reference proteome</keyword>
<sequence>MRKAQRVDLHSHSTASDGVLTPSELVKRAAQNRVALFALTDHDTVSGLAEARLTAKRLGLPFVAGVEISVSFAGETIHVVGLGIDESAPALTAGLKQVRRGRTARARKMAAALEACGFAGVWEGALRFVRNPDLISRAHFARYLVHAGHFPSMNAVFAHYLAKGKPGYVDHHWATLQEAVSWIHAAGGVAVVAHPGRYRLSEREWNALLAEFVDLGGDAIEVITSAHDPNATNHWVHICRRYGLAASQGSDFHAPEESPWDLGALGHTLPDDLVPVWQRWQ</sequence>
<dbReference type="GO" id="GO:0004534">
    <property type="term" value="F:5'-3' RNA exonuclease activity"/>
    <property type="evidence" value="ECO:0007669"/>
    <property type="project" value="TreeGrafter"/>
</dbReference>
<dbReference type="Pfam" id="PF02811">
    <property type="entry name" value="PHP"/>
    <property type="match status" value="1"/>
</dbReference>
<organism evidence="2 3">
    <name type="scientific">Hydrogenophilus thermoluteolus</name>
    <name type="common">Pseudomonas hydrogenothermophila</name>
    <dbReference type="NCBI Taxonomy" id="297"/>
    <lineage>
        <taxon>Bacteria</taxon>
        <taxon>Pseudomonadati</taxon>
        <taxon>Pseudomonadota</taxon>
        <taxon>Hydrogenophilia</taxon>
        <taxon>Hydrogenophilales</taxon>
        <taxon>Hydrogenophilaceae</taxon>
        <taxon>Hydrogenophilus</taxon>
    </lineage>
</organism>
<dbReference type="NCBIfam" id="NF041577">
    <property type="entry name" value="nside_bi_sphtase"/>
    <property type="match status" value="1"/>
</dbReference>
<dbReference type="SMART" id="SM00481">
    <property type="entry name" value="POLIIIAc"/>
    <property type="match status" value="1"/>
</dbReference>
<dbReference type="RefSeq" id="WP_119335134.1">
    <property type="nucleotide sequence ID" value="NZ_AP018558.1"/>
</dbReference>
<gene>
    <name evidence="2" type="ORF">HPTL_1130</name>
</gene>
<dbReference type="EMBL" id="AP018558">
    <property type="protein sequence ID" value="BBD77394.1"/>
    <property type="molecule type" value="Genomic_DNA"/>
</dbReference>
<evidence type="ECO:0000313" key="3">
    <source>
        <dbReference type="Proteomes" id="UP000262004"/>
    </source>
</evidence>
<dbReference type="KEGG" id="htl:HPTL_1130"/>
<evidence type="ECO:0000313" key="2">
    <source>
        <dbReference type="EMBL" id="BBD77394.1"/>
    </source>
</evidence>
<dbReference type="AlphaFoldDB" id="A0A2Z6DY18"/>
<dbReference type="InterPro" id="IPR016195">
    <property type="entry name" value="Pol/histidinol_Pase-like"/>
</dbReference>
<accession>A0A2Z6DY18</accession>
<reference evidence="2 3" key="1">
    <citation type="submission" date="2018-04" db="EMBL/GenBank/DDBJ databases">
        <title>Complete genome sequence of Hydrogenophilus thermoluteolus TH-1.</title>
        <authorList>
            <person name="Arai H."/>
        </authorList>
    </citation>
    <scope>NUCLEOTIDE SEQUENCE [LARGE SCALE GENOMIC DNA]</scope>
    <source>
        <strain evidence="2 3">TH-1</strain>
    </source>
</reference>
<dbReference type="InterPro" id="IPR049742">
    <property type="entry name" value="35NBP"/>
</dbReference>
<dbReference type="CDD" id="cd07438">
    <property type="entry name" value="PHP_HisPPase_AMP"/>
    <property type="match status" value="1"/>
</dbReference>
<dbReference type="PANTHER" id="PTHR42924">
    <property type="entry name" value="EXONUCLEASE"/>
    <property type="match status" value="1"/>
</dbReference>
<protein>
    <submittedName>
        <fullName evidence="2">PHP domain-containing protein</fullName>
    </submittedName>
</protein>